<keyword evidence="6" id="KW-0378">Hydrolase</keyword>
<comment type="subcellular location">
    <subcellularLocation>
        <location evidence="1">Secreted</location>
        <location evidence="1">Cell wall</location>
        <topology evidence="1">Peptidoglycan-anchor</topology>
    </subcellularLocation>
</comment>
<evidence type="ECO:0000313" key="12">
    <source>
        <dbReference type="EMBL" id="SDZ61288.1"/>
    </source>
</evidence>
<dbReference type="SUPFAM" id="SSF51011">
    <property type="entry name" value="Glycosyl hydrolase domain"/>
    <property type="match status" value="1"/>
</dbReference>
<evidence type="ECO:0000256" key="9">
    <source>
        <dbReference type="SAM" id="MobiDB-lite"/>
    </source>
</evidence>
<evidence type="ECO:0000256" key="5">
    <source>
        <dbReference type="ARBA" id="ARBA00022729"/>
    </source>
</evidence>
<keyword evidence="8" id="KW-0326">Glycosidase</keyword>
<evidence type="ECO:0000256" key="6">
    <source>
        <dbReference type="ARBA" id="ARBA00022801"/>
    </source>
</evidence>
<organism evidence="12 13">
    <name type="scientific">Evansella caseinilytica</name>
    <dbReference type="NCBI Taxonomy" id="1503961"/>
    <lineage>
        <taxon>Bacteria</taxon>
        <taxon>Bacillati</taxon>
        <taxon>Bacillota</taxon>
        <taxon>Bacilli</taxon>
        <taxon>Bacillales</taxon>
        <taxon>Bacillaceae</taxon>
        <taxon>Evansella</taxon>
    </lineage>
</organism>
<dbReference type="SUPFAM" id="SSF49452">
    <property type="entry name" value="Starch-binding domain-like"/>
    <property type="match status" value="1"/>
</dbReference>
<feature type="compositionally biased region" description="Acidic residues" evidence="9">
    <location>
        <begin position="841"/>
        <end position="850"/>
    </location>
</feature>
<accession>A0A1H3UFY4</accession>
<dbReference type="NCBIfam" id="TIGR01167">
    <property type="entry name" value="LPXTG_anchor"/>
    <property type="match status" value="1"/>
</dbReference>
<proteinExistence type="inferred from homology"/>
<evidence type="ECO:0000313" key="13">
    <source>
        <dbReference type="Proteomes" id="UP000198935"/>
    </source>
</evidence>
<dbReference type="EMBL" id="FNPI01000021">
    <property type="protein sequence ID" value="SDZ61288.1"/>
    <property type="molecule type" value="Genomic_DNA"/>
</dbReference>
<dbReference type="InterPro" id="IPR013780">
    <property type="entry name" value="Glyco_hydro_b"/>
</dbReference>
<dbReference type="InterPro" id="IPR006047">
    <property type="entry name" value="GH13_cat_dom"/>
</dbReference>
<keyword evidence="5" id="KW-0732">Signal</keyword>
<dbReference type="Pfam" id="PF00746">
    <property type="entry name" value="Gram_pos_anchor"/>
    <property type="match status" value="1"/>
</dbReference>
<dbReference type="STRING" id="1503961.SAMN05421736_12122"/>
<feature type="transmembrane region" description="Helical" evidence="10">
    <location>
        <begin position="913"/>
        <end position="933"/>
    </location>
</feature>
<dbReference type="PANTHER" id="PTHR10357">
    <property type="entry name" value="ALPHA-AMYLASE FAMILY MEMBER"/>
    <property type="match status" value="1"/>
</dbReference>
<feature type="region of interest" description="Disordered" evidence="9">
    <location>
        <begin position="838"/>
        <end position="894"/>
    </location>
</feature>
<dbReference type="SUPFAM" id="SSF51445">
    <property type="entry name" value="(Trans)glycosidases"/>
    <property type="match status" value="1"/>
</dbReference>
<reference evidence="13" key="1">
    <citation type="submission" date="2016-10" db="EMBL/GenBank/DDBJ databases">
        <authorList>
            <person name="Varghese N."/>
            <person name="Submissions S."/>
        </authorList>
    </citation>
    <scope>NUCLEOTIDE SEQUENCE [LARGE SCALE GENOMIC DNA]</scope>
    <source>
        <strain evidence="13">SP</strain>
    </source>
</reference>
<evidence type="ECO:0000256" key="1">
    <source>
        <dbReference type="ARBA" id="ARBA00004168"/>
    </source>
</evidence>
<dbReference type="GO" id="GO:0005975">
    <property type="term" value="P:carbohydrate metabolic process"/>
    <property type="evidence" value="ECO:0007669"/>
    <property type="project" value="InterPro"/>
</dbReference>
<evidence type="ECO:0000256" key="4">
    <source>
        <dbReference type="ARBA" id="ARBA00022525"/>
    </source>
</evidence>
<gene>
    <name evidence="12" type="ORF">SAMN05421736_12122</name>
</gene>
<keyword evidence="10" id="KW-0472">Membrane</keyword>
<dbReference type="PANTHER" id="PTHR10357:SF209">
    <property type="entry name" value="PERIPLASMIC ALPHA-AMYLASE"/>
    <property type="match status" value="1"/>
</dbReference>
<feature type="domain" description="Glycosyl hydrolase family 13 catalytic" evidence="11">
    <location>
        <begin position="359"/>
        <end position="741"/>
    </location>
</feature>
<dbReference type="InterPro" id="IPR005323">
    <property type="entry name" value="CBM41_pullulanase"/>
</dbReference>
<dbReference type="InterPro" id="IPR019931">
    <property type="entry name" value="LPXTG_anchor"/>
</dbReference>
<dbReference type="GO" id="GO:0030246">
    <property type="term" value="F:carbohydrate binding"/>
    <property type="evidence" value="ECO:0007669"/>
    <property type="project" value="InterPro"/>
</dbReference>
<dbReference type="Pfam" id="PF00128">
    <property type="entry name" value="Alpha-amylase"/>
    <property type="match status" value="1"/>
</dbReference>
<evidence type="ECO:0000256" key="7">
    <source>
        <dbReference type="ARBA" id="ARBA00023088"/>
    </source>
</evidence>
<dbReference type="Proteomes" id="UP000198935">
    <property type="component" value="Unassembled WGS sequence"/>
</dbReference>
<dbReference type="Pfam" id="PF03714">
    <property type="entry name" value="PUD"/>
    <property type="match status" value="1"/>
</dbReference>
<feature type="compositionally biased region" description="Polar residues" evidence="9">
    <location>
        <begin position="870"/>
        <end position="889"/>
    </location>
</feature>
<dbReference type="CDD" id="cd10315">
    <property type="entry name" value="CBM41_pullulanase"/>
    <property type="match status" value="1"/>
</dbReference>
<keyword evidence="10" id="KW-1133">Transmembrane helix</keyword>
<name>A0A1H3UFY4_9BACI</name>
<dbReference type="InterPro" id="IPR017853">
    <property type="entry name" value="GH"/>
</dbReference>
<evidence type="ECO:0000256" key="3">
    <source>
        <dbReference type="ARBA" id="ARBA00022512"/>
    </source>
</evidence>
<dbReference type="SMART" id="SM00642">
    <property type="entry name" value="Aamy"/>
    <property type="match status" value="1"/>
</dbReference>
<dbReference type="Gene3D" id="3.20.20.80">
    <property type="entry name" value="Glycosidases"/>
    <property type="match status" value="1"/>
</dbReference>
<dbReference type="Gene3D" id="2.60.40.1180">
    <property type="entry name" value="Golgi alpha-mannosidase II"/>
    <property type="match status" value="1"/>
</dbReference>
<keyword evidence="3" id="KW-0134">Cell wall</keyword>
<evidence type="ECO:0000256" key="8">
    <source>
        <dbReference type="ARBA" id="ARBA00023295"/>
    </source>
</evidence>
<comment type="similarity">
    <text evidence="2">Belongs to the glycosyl hydrolase 13 family.</text>
</comment>
<dbReference type="InterPro" id="IPR013784">
    <property type="entry name" value="Carb-bd-like_fold"/>
</dbReference>
<evidence type="ECO:0000259" key="11">
    <source>
        <dbReference type="SMART" id="SM00642"/>
    </source>
</evidence>
<keyword evidence="4" id="KW-0964">Secreted</keyword>
<evidence type="ECO:0000256" key="10">
    <source>
        <dbReference type="SAM" id="Phobius"/>
    </source>
</evidence>
<evidence type="ECO:0000256" key="2">
    <source>
        <dbReference type="ARBA" id="ARBA00008061"/>
    </source>
</evidence>
<keyword evidence="10" id="KW-0812">Transmembrane</keyword>
<dbReference type="Gene3D" id="2.60.40.1110">
    <property type="match status" value="1"/>
</dbReference>
<keyword evidence="7" id="KW-0572">Peptidoglycan-anchor</keyword>
<dbReference type="OrthoDB" id="9761875at2"/>
<protein>
    <submittedName>
        <fullName evidence="12">LPXTG-motif cell wall anchor domain-containing protein</fullName>
    </submittedName>
</protein>
<sequence>MQSKNRKRRISMFLILILMMLLNIFTLSMSTIAEDDNVLTSEADAVAAITDSVPPHIRLAYERSDQNYNGWDVWVWGTGAKDDNIDFTSLLDGRAIAEIGVGPDAERVGFIIRKENWTDREPGGDRFIEVSKSDPTTKVFVKSGETQFFTVPSVTAPEVNDGNAVIHFRDKQLYLQDEMSRIDKVELSILDSRYEMVKEEENERFVYTYENLPFGDHEYTFFVTMDGEEVETEEQYFSGVVSYYQPEIVISGTVSPEVIDYRQNAVLTLDIVTDDNVGIRELYVDLSELGGENKVVIDPELQAVSIAVEHAVTAGVKTLPLTAVDAYGNVHAGEASVTVKAREFSSEDDFDWDEAIIYFLLTDRFFNGNPANDDPYSVGYDKNDPGVYQGGDLKGITEKLDYLYELGVNTIWINPIVENIAYDVRHRDDPHITPYYGYHGYWTSNFSELNPHFGTMEEFHELIDEAHERGMKIMVDVVLNHTGYGLKEADGSLDDGSIPHFPTDEDRARFAGMLRDGGSDTVRGELAGLPDFITEYPAVREQVIEWQTQWLEKSRTPKGNTIDYFRVDTVKHVENTTWMAFKNALTAEMPEFKMIGESWGAGPRDDHGYLRSGMMDSLLDFDFKDLAREFVNGRIQSVENRLQARNEFIDNTAMLGQFLGSHDEDGFLYPFHDDTDKAGKLMAAASLQLTAKGQPVIYYGEELGVYGSANYPYYENRYNMPWEQVENNDVHVHYTKVINARKQFSQVFSKGTREMLAGSDEAGYNVFAREYAGETVIVGINTKNEAAEVTVAVPFTVGEPIVDVYSGERVTVDDNGKVTVALPSIQEGGTFILTAEAASTDPEEGGEESETPGSPTPGGEVDETKEPSSEHGNSLRTSGPGSISGTMENGNDPANELQADQMKAALPNTATTMYTYLFLGLAFLTIGTVLYIVRRGKERLE</sequence>
<dbReference type="AlphaFoldDB" id="A0A1H3UFY4"/>
<keyword evidence="13" id="KW-1185">Reference proteome</keyword>
<feature type="transmembrane region" description="Helical" evidence="10">
    <location>
        <begin position="12"/>
        <end position="33"/>
    </location>
</feature>
<dbReference type="GO" id="GO:0016798">
    <property type="term" value="F:hydrolase activity, acting on glycosyl bonds"/>
    <property type="evidence" value="ECO:0007669"/>
    <property type="project" value="UniProtKB-KW"/>
</dbReference>